<dbReference type="InterPro" id="IPR016159">
    <property type="entry name" value="Cullin_repeat-like_dom_sf"/>
</dbReference>
<dbReference type="InterPro" id="IPR001810">
    <property type="entry name" value="F-box_dom"/>
</dbReference>
<evidence type="ECO:0000256" key="1">
    <source>
        <dbReference type="ARBA" id="ARBA00006019"/>
    </source>
</evidence>
<evidence type="ECO:0008006" key="6">
    <source>
        <dbReference type="Google" id="ProtNLM"/>
    </source>
</evidence>
<evidence type="ECO:0000313" key="5">
    <source>
        <dbReference type="Proteomes" id="UP001162131"/>
    </source>
</evidence>
<dbReference type="Proteomes" id="UP001162131">
    <property type="component" value="Unassembled WGS sequence"/>
</dbReference>
<sequence length="596" mass="69540">MNTANILFIIARHLTFRDLLSFGQVNKLFNSVSKKDELWKRECLRVYFGNYDIFGSIYKGDEYLYKPTREPHWRHLLKKLIQTRHSWLLLKGDSFTHDDLDTLRCEVFLTLQEPLLPPPPLRREPKTFPTIIQDLLAHIFEEPSQIGFNLPTESEMIIEGVMNQNLIDEIGDNVSIDQIAIIKWALKGNKCDINKSLSLGSSGNQSTCYSSTGDFDSTLLTTYFQNKMINANPLIIKLFCTLKKTIKIHCVASWNCLNLIEEATELLSEYCLRWDAFCASIYWLDKIFLPFSILINQSYDIHWPNAPKMPPFTVMRLMMIIWRRHVFNKLKDYLLDSIFNLLQSQRNMIVKECPTFKGEINRIIKEDTANIMIKAIQAVVDLSVNELNIYFIDHSGFKGDGEYQLLHEKVLKLTQQFYEEVSSYPYAAQIYILGEDLKLAQRAFLPCTWTKIERMGVEIKIESMKNLYYSEYKQFIPISLTPEEEGLDRFVYSPFGKMLFSNDQSHAASRNIKLYIDYLRIRNRLQEVMDYNNLDALCQKLKQPKLVEDEEIEYQNEQMGLKLEVPPEEQVLFSISNDIHPGQFLAIISAFKTFEG</sequence>
<dbReference type="InterPro" id="IPR036047">
    <property type="entry name" value="F-box-like_dom_sf"/>
</dbReference>
<evidence type="ECO:0000259" key="3">
    <source>
        <dbReference type="Pfam" id="PF12937"/>
    </source>
</evidence>
<dbReference type="SUPFAM" id="SSF81383">
    <property type="entry name" value="F-box domain"/>
    <property type="match status" value="1"/>
</dbReference>
<feature type="domain" description="F-box" evidence="3">
    <location>
        <begin position="6"/>
        <end position="45"/>
    </location>
</feature>
<feature type="domain" description="Cullin N-terminal" evidence="2">
    <location>
        <begin position="236"/>
        <end position="423"/>
    </location>
</feature>
<dbReference type="InterPro" id="IPR001373">
    <property type="entry name" value="Cullin_N"/>
</dbReference>
<dbReference type="EMBL" id="CAJZBQ010000029">
    <property type="protein sequence ID" value="CAG9321673.1"/>
    <property type="molecule type" value="Genomic_DNA"/>
</dbReference>
<reference evidence="4" key="1">
    <citation type="submission" date="2021-09" db="EMBL/GenBank/DDBJ databases">
        <authorList>
            <consortium name="AG Swart"/>
            <person name="Singh M."/>
            <person name="Singh A."/>
            <person name="Seah K."/>
            <person name="Emmerich C."/>
        </authorList>
    </citation>
    <scope>NUCLEOTIDE SEQUENCE</scope>
    <source>
        <strain evidence="4">ATCC30299</strain>
    </source>
</reference>
<name>A0AAU9JCD6_9CILI</name>
<dbReference type="SUPFAM" id="SSF74788">
    <property type="entry name" value="Cullin repeat-like"/>
    <property type="match status" value="1"/>
</dbReference>
<gene>
    <name evidence="4" type="ORF">BSTOLATCC_MIC29592</name>
</gene>
<dbReference type="Pfam" id="PF00888">
    <property type="entry name" value="Cullin"/>
    <property type="match status" value="1"/>
</dbReference>
<accession>A0AAU9JCD6</accession>
<evidence type="ECO:0000313" key="4">
    <source>
        <dbReference type="EMBL" id="CAG9321673.1"/>
    </source>
</evidence>
<evidence type="ECO:0000259" key="2">
    <source>
        <dbReference type="Pfam" id="PF00888"/>
    </source>
</evidence>
<organism evidence="4 5">
    <name type="scientific">Blepharisma stoltei</name>
    <dbReference type="NCBI Taxonomy" id="1481888"/>
    <lineage>
        <taxon>Eukaryota</taxon>
        <taxon>Sar</taxon>
        <taxon>Alveolata</taxon>
        <taxon>Ciliophora</taxon>
        <taxon>Postciliodesmatophora</taxon>
        <taxon>Heterotrichea</taxon>
        <taxon>Heterotrichida</taxon>
        <taxon>Blepharismidae</taxon>
        <taxon>Blepharisma</taxon>
    </lineage>
</organism>
<comment type="similarity">
    <text evidence="1">Belongs to the cullin family.</text>
</comment>
<dbReference type="AlphaFoldDB" id="A0AAU9JCD6"/>
<dbReference type="Pfam" id="PF12937">
    <property type="entry name" value="F-box-like"/>
    <property type="match status" value="1"/>
</dbReference>
<dbReference type="Gene3D" id="1.20.1280.50">
    <property type="match status" value="1"/>
</dbReference>
<proteinExistence type="inferred from homology"/>
<dbReference type="Gene3D" id="1.20.1310.10">
    <property type="entry name" value="Cullin Repeats"/>
    <property type="match status" value="1"/>
</dbReference>
<protein>
    <recommendedName>
        <fullName evidence="6">F-box domain-containing protein</fullName>
    </recommendedName>
</protein>
<comment type="caution">
    <text evidence="4">The sequence shown here is derived from an EMBL/GenBank/DDBJ whole genome shotgun (WGS) entry which is preliminary data.</text>
</comment>
<keyword evidence="5" id="KW-1185">Reference proteome</keyword>